<dbReference type="Proteomes" id="UP000199513">
    <property type="component" value="Unassembled WGS sequence"/>
</dbReference>
<feature type="transmembrane region" description="Helical" evidence="1">
    <location>
        <begin position="59"/>
        <end position="81"/>
    </location>
</feature>
<gene>
    <name evidence="2" type="ORF">SAMN04488541_1002143</name>
</gene>
<feature type="transmembrane region" description="Helical" evidence="1">
    <location>
        <begin position="150"/>
        <end position="170"/>
    </location>
</feature>
<protein>
    <recommendedName>
        <fullName evidence="4">Glycosyltransferase RgtA/B/C/D-like domain-containing protein</fullName>
    </recommendedName>
</protein>
<organism evidence="2 3">
    <name type="scientific">Thermoflexibacter ruber</name>
    <dbReference type="NCBI Taxonomy" id="1003"/>
    <lineage>
        <taxon>Bacteria</taxon>
        <taxon>Pseudomonadati</taxon>
        <taxon>Bacteroidota</taxon>
        <taxon>Cytophagia</taxon>
        <taxon>Cytophagales</taxon>
        <taxon>Thermoflexibacteraceae</taxon>
        <taxon>Thermoflexibacter</taxon>
    </lineage>
</organism>
<dbReference type="EMBL" id="FONY01000002">
    <property type="protein sequence ID" value="SFE51397.1"/>
    <property type="molecule type" value="Genomic_DNA"/>
</dbReference>
<evidence type="ECO:0008006" key="4">
    <source>
        <dbReference type="Google" id="ProtNLM"/>
    </source>
</evidence>
<reference evidence="2 3" key="1">
    <citation type="submission" date="2016-10" db="EMBL/GenBank/DDBJ databases">
        <authorList>
            <person name="de Groot N.N."/>
        </authorList>
    </citation>
    <scope>NUCLEOTIDE SEQUENCE [LARGE SCALE GENOMIC DNA]</scope>
    <source>
        <strain>GEY</strain>
        <strain evidence="3">DSM 9560</strain>
    </source>
</reference>
<keyword evidence="1" id="KW-0812">Transmembrane</keyword>
<sequence>MIWGDKDGYIYSPRLYVLISLVKIVLSLLFCVGYLLWFTKTDFRFKHSFRFHTWHTNPYFLLSLLSVSFCIFSIINAQGGFLDYEAEGLDFLKENRIAGFLPVYLNPSTSFFQKIYTDVGNFQARELSHVFDYLDCQFIYWSMQNGYPHFYSFTHYLFTVISIFVLYYVFQKQFKLSEAWSILLISLWLSAPCIPLTSSFFRSAKIGTSLCFIITFSLLYSQLKQSNFTTIKKEHFVLFFFAFCTTLFDRQGYFLILLICAFLVLLCLSSPTKTYICLFIIFLGAVLLNNCYNYLLAPPITQYFNGFEPNYEYQTIPFSNLWLWGSNYDLLVLEKSIYSFLSILRVSLGNIPTMFAFLYLIAVGYVFSKNTWESVRGLHLTLYFLFLVSLLAMFFLMVLTHPSVAKEDYYRIYYPIPLTTVFILLLGYALVEMQNNNIILNQRIVTYILLILCLSNVLSLPQHYQVVKAGTWGQAIKESPKIIQIFKEKDKSLFLQDSIYQKHEPFIKFMLRNQ</sequence>
<feature type="transmembrane region" description="Helical" evidence="1">
    <location>
        <begin position="380"/>
        <end position="400"/>
    </location>
</feature>
<feature type="transmembrane region" description="Helical" evidence="1">
    <location>
        <begin position="235"/>
        <end position="266"/>
    </location>
</feature>
<feature type="transmembrane region" description="Helical" evidence="1">
    <location>
        <begin position="343"/>
        <end position="368"/>
    </location>
</feature>
<evidence type="ECO:0000313" key="3">
    <source>
        <dbReference type="Proteomes" id="UP000199513"/>
    </source>
</evidence>
<evidence type="ECO:0000256" key="1">
    <source>
        <dbReference type="SAM" id="Phobius"/>
    </source>
</evidence>
<feature type="transmembrane region" description="Helical" evidence="1">
    <location>
        <begin position="15"/>
        <end position="38"/>
    </location>
</feature>
<keyword evidence="1" id="KW-1133">Transmembrane helix</keyword>
<feature type="transmembrane region" description="Helical" evidence="1">
    <location>
        <begin position="272"/>
        <end position="292"/>
    </location>
</feature>
<feature type="transmembrane region" description="Helical" evidence="1">
    <location>
        <begin position="412"/>
        <end position="431"/>
    </location>
</feature>
<keyword evidence="3" id="KW-1185">Reference proteome</keyword>
<keyword evidence="1" id="KW-0472">Membrane</keyword>
<dbReference type="RefSeq" id="WP_091538993.1">
    <property type="nucleotide sequence ID" value="NZ_FONY01000002.1"/>
</dbReference>
<feature type="transmembrane region" description="Helical" evidence="1">
    <location>
        <begin position="182"/>
        <end position="200"/>
    </location>
</feature>
<dbReference type="AlphaFoldDB" id="A0A1I2B5Y8"/>
<dbReference type="OrthoDB" id="10006862at2"/>
<name>A0A1I2B5Y8_9BACT</name>
<feature type="transmembrane region" description="Helical" evidence="1">
    <location>
        <begin position="443"/>
        <end position="460"/>
    </location>
</feature>
<accession>A0A1I2B5Y8</accession>
<proteinExistence type="predicted"/>
<evidence type="ECO:0000313" key="2">
    <source>
        <dbReference type="EMBL" id="SFE51397.1"/>
    </source>
</evidence>